<dbReference type="KEGG" id="hjo:AY555_04020"/>
<dbReference type="PANTHER" id="PTHR13767">
    <property type="entry name" value="TRNA-PSEUDOURIDINE SYNTHASE"/>
    <property type="match status" value="1"/>
</dbReference>
<dbReference type="OrthoDB" id="9802309at2"/>
<proteinExistence type="inferred from homology"/>
<evidence type="ECO:0000256" key="5">
    <source>
        <dbReference type="HAMAP-Rule" id="MF_01080"/>
    </source>
</evidence>
<dbReference type="InterPro" id="IPR014780">
    <property type="entry name" value="tRNA_psdUridine_synth_TruB"/>
</dbReference>
<protein>
    <recommendedName>
        <fullName evidence="5">tRNA pseudouridine synthase B</fullName>
        <ecNumber evidence="5">5.4.99.25</ecNumber>
    </recommendedName>
    <alternativeName>
        <fullName evidence="5">tRNA pseudouridine(55) synthase</fullName>
        <shortName evidence="5">Psi55 synthase</shortName>
    </alternativeName>
    <alternativeName>
        <fullName evidence="5">tRNA pseudouridylate synthase</fullName>
    </alternativeName>
    <alternativeName>
        <fullName evidence="5">tRNA-uridine isomerase</fullName>
    </alternativeName>
</protein>
<evidence type="ECO:0000256" key="4">
    <source>
        <dbReference type="ARBA" id="ARBA00023235"/>
    </source>
</evidence>
<dbReference type="EMBL" id="CP014525">
    <property type="protein sequence ID" value="AMW34488.1"/>
    <property type="molecule type" value="Genomic_DNA"/>
</dbReference>
<evidence type="ECO:0000256" key="1">
    <source>
        <dbReference type="ARBA" id="ARBA00000385"/>
    </source>
</evidence>
<dbReference type="InterPro" id="IPR032819">
    <property type="entry name" value="TruB_C"/>
</dbReference>
<dbReference type="InterPro" id="IPR002501">
    <property type="entry name" value="PsdUridine_synth_N"/>
</dbReference>
<dbReference type="RefSeq" id="WP_066133773.1">
    <property type="nucleotide sequence ID" value="NZ_CP014525.1"/>
</dbReference>
<evidence type="ECO:0000256" key="3">
    <source>
        <dbReference type="ARBA" id="ARBA00022694"/>
    </source>
</evidence>
<comment type="catalytic activity">
    <reaction evidence="1 5">
        <text>uridine(55) in tRNA = pseudouridine(55) in tRNA</text>
        <dbReference type="Rhea" id="RHEA:42532"/>
        <dbReference type="Rhea" id="RHEA-COMP:10101"/>
        <dbReference type="Rhea" id="RHEA-COMP:10102"/>
        <dbReference type="ChEBI" id="CHEBI:65314"/>
        <dbReference type="ChEBI" id="CHEBI:65315"/>
        <dbReference type="EC" id="5.4.99.25"/>
    </reaction>
</comment>
<feature type="domain" description="Pseudouridine synthase II N-terminal" evidence="6">
    <location>
        <begin position="32"/>
        <end position="180"/>
    </location>
</feature>
<dbReference type="STRING" id="1549855.AY555_04020"/>
<dbReference type="InterPro" id="IPR020103">
    <property type="entry name" value="PsdUridine_synth_cat_dom_sf"/>
</dbReference>
<gene>
    <name evidence="5" type="primary">truB</name>
    <name evidence="8" type="ORF">AY555_04020</name>
</gene>
<evidence type="ECO:0000313" key="9">
    <source>
        <dbReference type="Proteomes" id="UP000076066"/>
    </source>
</evidence>
<dbReference type="Proteomes" id="UP000076066">
    <property type="component" value="Chromosome"/>
</dbReference>
<feature type="active site" description="Nucleophile" evidence="5">
    <location>
        <position position="47"/>
    </location>
</feature>
<dbReference type="NCBIfam" id="TIGR00431">
    <property type="entry name" value="TruB"/>
    <property type="match status" value="1"/>
</dbReference>
<evidence type="ECO:0000259" key="6">
    <source>
        <dbReference type="Pfam" id="PF01509"/>
    </source>
</evidence>
<dbReference type="HAMAP" id="MF_01080">
    <property type="entry name" value="TruB_bact"/>
    <property type="match status" value="1"/>
</dbReference>
<keyword evidence="4 5" id="KW-0413">Isomerase</keyword>
<keyword evidence="9" id="KW-1185">Reference proteome</keyword>
<organism evidence="8 9">
    <name type="scientific">Haematospirillum jordaniae</name>
    <dbReference type="NCBI Taxonomy" id="1549855"/>
    <lineage>
        <taxon>Bacteria</taxon>
        <taxon>Pseudomonadati</taxon>
        <taxon>Pseudomonadota</taxon>
        <taxon>Alphaproteobacteria</taxon>
        <taxon>Rhodospirillales</taxon>
        <taxon>Novispirillaceae</taxon>
        <taxon>Haematospirillum</taxon>
    </lineage>
</organism>
<dbReference type="GO" id="GO:1990481">
    <property type="term" value="P:mRNA pseudouridine synthesis"/>
    <property type="evidence" value="ECO:0007669"/>
    <property type="project" value="TreeGrafter"/>
</dbReference>
<dbReference type="AlphaFoldDB" id="A0A143DEE1"/>
<evidence type="ECO:0000259" key="7">
    <source>
        <dbReference type="Pfam" id="PF16198"/>
    </source>
</evidence>
<evidence type="ECO:0000256" key="2">
    <source>
        <dbReference type="ARBA" id="ARBA00005642"/>
    </source>
</evidence>
<dbReference type="SUPFAM" id="SSF55120">
    <property type="entry name" value="Pseudouridine synthase"/>
    <property type="match status" value="1"/>
</dbReference>
<evidence type="ECO:0000313" key="8">
    <source>
        <dbReference type="EMBL" id="AMW34488.1"/>
    </source>
</evidence>
<dbReference type="GeneID" id="53316316"/>
<dbReference type="Gene3D" id="3.30.2350.10">
    <property type="entry name" value="Pseudouridine synthase"/>
    <property type="match status" value="1"/>
</dbReference>
<comment type="function">
    <text evidence="5">Responsible for synthesis of pseudouridine from uracil-55 in the psi GC loop of transfer RNAs.</text>
</comment>
<dbReference type="CDD" id="cd02573">
    <property type="entry name" value="PseudoU_synth_EcTruB"/>
    <property type="match status" value="1"/>
</dbReference>
<sequence length="311" mass="33461">MGRARRGIPVHGWVAVDKPEGITSTAVVARVRRAFGAQKAGHGGTLDPLASGILPVALGEATKTVPYVMDGRKVYRFTVHFGEERSTDDREGEVTATSAYRPSRAELEAALPAFVGTIEQVPPRFSAIRLDGRRAYDLARDGVDVELKARSVRVDSFVLESWDEADSATFRVETGKGVYVRSLARDLARSVGSVGHVSMLRRCQCGPFSESNAISLDKLDELGHSPGPVAFLLSVTTALDDIPVLALTEEEARRLSSGLPVDLLPVLARTGDGSDGIQASASVAYVMQEDRPVAIVRIEDGVIRPVRVMNL</sequence>
<name>A0A143DEE1_9PROT</name>
<dbReference type="GO" id="GO:0003723">
    <property type="term" value="F:RNA binding"/>
    <property type="evidence" value="ECO:0007669"/>
    <property type="project" value="InterPro"/>
</dbReference>
<dbReference type="GO" id="GO:0160148">
    <property type="term" value="F:tRNA pseudouridine(55) synthase activity"/>
    <property type="evidence" value="ECO:0007669"/>
    <property type="project" value="UniProtKB-EC"/>
</dbReference>
<dbReference type="Pfam" id="PF16198">
    <property type="entry name" value="TruB_C_2"/>
    <property type="match status" value="1"/>
</dbReference>
<reference evidence="8 9" key="1">
    <citation type="submission" date="2016-02" db="EMBL/GenBank/DDBJ databases">
        <title>Complete Genome of H5569, the type strain of the newly described species Haematospirillium jordaniae.</title>
        <authorList>
            <person name="Nicholson A.C."/>
            <person name="Humrighouse B.W."/>
            <person name="Loparov V."/>
            <person name="McQuiston J.R."/>
        </authorList>
    </citation>
    <scope>NUCLEOTIDE SEQUENCE [LARGE SCALE GENOMIC DNA]</scope>
    <source>
        <strain evidence="8 9">H5569</strain>
    </source>
</reference>
<keyword evidence="3 5" id="KW-0819">tRNA processing</keyword>
<comment type="similarity">
    <text evidence="2 5">Belongs to the pseudouridine synthase TruB family. Type 1 subfamily.</text>
</comment>
<feature type="domain" description="tRNA pseudouridylate synthase B C-terminal" evidence="7">
    <location>
        <begin position="181"/>
        <end position="221"/>
    </location>
</feature>
<dbReference type="PANTHER" id="PTHR13767:SF2">
    <property type="entry name" value="PSEUDOURIDYLATE SYNTHASE TRUB1"/>
    <property type="match status" value="1"/>
</dbReference>
<dbReference type="EC" id="5.4.99.25" evidence="5"/>
<dbReference type="Pfam" id="PF01509">
    <property type="entry name" value="TruB_N"/>
    <property type="match status" value="1"/>
</dbReference>
<accession>A0A143DEE1</accession>
<dbReference type="GO" id="GO:0031119">
    <property type="term" value="P:tRNA pseudouridine synthesis"/>
    <property type="evidence" value="ECO:0007669"/>
    <property type="project" value="UniProtKB-UniRule"/>
</dbReference>